<evidence type="ECO:0000259" key="6">
    <source>
        <dbReference type="PROSITE" id="PS51369"/>
    </source>
</evidence>
<evidence type="ECO:0000256" key="2">
    <source>
        <dbReference type="ARBA" id="ARBA00023015"/>
    </source>
</evidence>
<evidence type="ECO:0000256" key="4">
    <source>
        <dbReference type="ARBA" id="ARBA00023163"/>
    </source>
</evidence>
<dbReference type="Pfam" id="PF03634">
    <property type="entry name" value="TCP"/>
    <property type="match status" value="1"/>
</dbReference>
<dbReference type="PROSITE" id="PS51369">
    <property type="entry name" value="TCP"/>
    <property type="match status" value="1"/>
</dbReference>
<evidence type="ECO:0000313" key="7">
    <source>
        <dbReference type="EMBL" id="AAX45194.1"/>
    </source>
</evidence>
<keyword evidence="5" id="KW-0539">Nucleus</keyword>
<reference evidence="7" key="1">
    <citation type="submission" date="2004-12" db="EMBL/GenBank/DDBJ databases">
        <title>Duplications in CYC-like genes from Dipsacales correlate with floral form.</title>
        <authorList>
            <person name="Howarth D.G."/>
            <person name="Donoghue M.J."/>
        </authorList>
    </citation>
    <scope>NUCLEOTIDE SEQUENCE</scope>
</reference>
<dbReference type="EMBL" id="AY851212">
    <property type="protein sequence ID" value="AAX45194.1"/>
    <property type="molecule type" value="Genomic_DNA"/>
</dbReference>
<organism evidence="7">
    <name type="scientific">Triosteum himalayanum</name>
    <dbReference type="NCBI Taxonomy" id="134525"/>
    <lineage>
        <taxon>Eukaryota</taxon>
        <taxon>Viridiplantae</taxon>
        <taxon>Streptophyta</taxon>
        <taxon>Embryophyta</taxon>
        <taxon>Tracheophyta</taxon>
        <taxon>Spermatophyta</taxon>
        <taxon>Magnoliopsida</taxon>
        <taxon>eudicotyledons</taxon>
        <taxon>Gunneridae</taxon>
        <taxon>Pentapetalae</taxon>
        <taxon>asterids</taxon>
        <taxon>campanulids</taxon>
        <taxon>Dipsacales</taxon>
        <taxon>Caprifoliaceae</taxon>
        <taxon>Triosteum</taxon>
    </lineage>
</organism>
<dbReference type="InterPro" id="IPR017887">
    <property type="entry name" value="TF_TCP_subgr"/>
</dbReference>
<name>Q2TKT0_9DIPS</name>
<dbReference type="PANTHER" id="PTHR31072:SF224">
    <property type="entry name" value="TRANSCRIPTION FACTOR TCP1"/>
    <property type="match status" value="1"/>
</dbReference>
<gene>
    <name evidence="7" type="primary">CYC2B</name>
</gene>
<feature type="non-terminal residue" evidence="7">
    <location>
        <position position="1"/>
    </location>
</feature>
<evidence type="ECO:0000256" key="5">
    <source>
        <dbReference type="ARBA" id="ARBA00023242"/>
    </source>
</evidence>
<sequence length="97" mass="10901">TAQGPRDRRVRLSMEIARKFFDLQDLLGFDKASKTLDWLLTHSKAAIKELVQMKINCTTDQGGGSEMICGNNYCNKNETSSVVGNEKRDAFDISSRE</sequence>
<evidence type="ECO:0000256" key="3">
    <source>
        <dbReference type="ARBA" id="ARBA00023125"/>
    </source>
</evidence>
<evidence type="ECO:0000256" key="1">
    <source>
        <dbReference type="ARBA" id="ARBA00004123"/>
    </source>
</evidence>
<dbReference type="GO" id="GO:0005634">
    <property type="term" value="C:nucleus"/>
    <property type="evidence" value="ECO:0007669"/>
    <property type="project" value="UniProtKB-SubCell"/>
</dbReference>
<protein>
    <submittedName>
        <fullName evidence="7">CYCLOIDEA-like</fullName>
    </submittedName>
</protein>
<comment type="subcellular location">
    <subcellularLocation>
        <location evidence="1">Nucleus</location>
    </subcellularLocation>
</comment>
<accession>Q2TKT0</accession>
<dbReference type="PANTHER" id="PTHR31072">
    <property type="entry name" value="TRANSCRIPTION FACTOR TCP4-RELATED"/>
    <property type="match status" value="1"/>
</dbReference>
<dbReference type="GO" id="GO:2000032">
    <property type="term" value="P:regulation of secondary shoot formation"/>
    <property type="evidence" value="ECO:0007669"/>
    <property type="project" value="TreeGrafter"/>
</dbReference>
<proteinExistence type="predicted"/>
<feature type="non-terminal residue" evidence="7">
    <location>
        <position position="97"/>
    </location>
</feature>
<dbReference type="InterPro" id="IPR005333">
    <property type="entry name" value="Transcription_factor_TCP"/>
</dbReference>
<dbReference type="GO" id="GO:0003700">
    <property type="term" value="F:DNA-binding transcription factor activity"/>
    <property type="evidence" value="ECO:0007669"/>
    <property type="project" value="InterPro"/>
</dbReference>
<dbReference type="GO" id="GO:0043565">
    <property type="term" value="F:sequence-specific DNA binding"/>
    <property type="evidence" value="ECO:0007669"/>
    <property type="project" value="TreeGrafter"/>
</dbReference>
<keyword evidence="3" id="KW-0238">DNA-binding</keyword>
<keyword evidence="4" id="KW-0804">Transcription</keyword>
<keyword evidence="2" id="KW-0805">Transcription regulation</keyword>
<dbReference type="AlphaFoldDB" id="Q2TKT0"/>
<feature type="domain" description="TCP" evidence="6">
    <location>
        <begin position="1"/>
        <end position="50"/>
    </location>
</feature>